<evidence type="ECO:0000313" key="3">
    <source>
        <dbReference type="Proteomes" id="UP000000763"/>
    </source>
</evidence>
<evidence type="ECO:0000313" key="1">
    <source>
        <dbReference type="EMBL" id="BAD26007.1"/>
    </source>
</evidence>
<sequence>MGGLNFGLKWHVFQIAKRRFKVVFEYLPPPRGKVDRSVATVKMMLDFFILEMMPTQIGEAIHTYCLAPSTNLRAEDIPDPHPDLLPAILSAFLAPVVDSIRTPHTPLPSSLPTSAASWGGVFAGMLSADGV</sequence>
<accession>Q6H4A5</accession>
<reference evidence="1" key="1">
    <citation type="submission" date="2002-07" db="EMBL/GenBank/DDBJ databases">
        <title>Oryza sativa nipponbare(GA3) genomic DNA, chromosome 9, PAC clone:P0701E06.</title>
        <authorList>
            <person name="Sasaki T."/>
            <person name="Matsumoto T."/>
            <person name="Hattori M."/>
            <person name="Sakaki Y."/>
            <person name="Katayose Y."/>
        </authorList>
    </citation>
    <scope>NUCLEOTIDE SEQUENCE</scope>
</reference>
<dbReference type="EMBL" id="AP005594">
    <property type="protein sequence ID" value="BAD26007.1"/>
    <property type="molecule type" value="Genomic_DNA"/>
</dbReference>
<dbReference type="EMBL" id="AP005893">
    <property type="protein sequence ID" value="BAD26444.1"/>
    <property type="molecule type" value="Genomic_DNA"/>
</dbReference>
<gene>
    <name evidence="2" type="ORF">OSJNBa0030K05.37</name>
    <name evidence="1" type="ORF">P0701E06.5</name>
</gene>
<reference evidence="3" key="4">
    <citation type="journal article" date="2008" name="Nucleic Acids Res.">
        <title>The rice annotation project database (RAP-DB): 2008 update.</title>
        <authorList>
            <consortium name="The rice annotation project (RAP)"/>
        </authorList>
    </citation>
    <scope>GENOME REANNOTATION</scope>
    <source>
        <strain evidence="3">cv. Nipponbare</strain>
    </source>
</reference>
<protein>
    <submittedName>
        <fullName evidence="2">Uncharacterized protein</fullName>
    </submittedName>
</protein>
<dbReference type="Proteomes" id="UP000000763">
    <property type="component" value="Chromosome 9"/>
</dbReference>
<reference evidence="3" key="3">
    <citation type="journal article" date="2005" name="Nature">
        <title>The map-based sequence of the rice genome.</title>
        <authorList>
            <consortium name="International rice genome sequencing project (IRGSP)"/>
            <person name="Matsumoto T."/>
            <person name="Wu J."/>
            <person name="Kanamori H."/>
            <person name="Katayose Y."/>
            <person name="Fujisawa M."/>
            <person name="Namiki N."/>
            <person name="Mizuno H."/>
            <person name="Yamamoto K."/>
            <person name="Antonio B.A."/>
            <person name="Baba T."/>
            <person name="Sakata K."/>
            <person name="Nagamura Y."/>
            <person name="Aoki H."/>
            <person name="Arikawa K."/>
            <person name="Arita K."/>
            <person name="Bito T."/>
            <person name="Chiden Y."/>
            <person name="Fujitsuka N."/>
            <person name="Fukunaka R."/>
            <person name="Hamada M."/>
            <person name="Harada C."/>
            <person name="Hayashi A."/>
            <person name="Hijishita S."/>
            <person name="Honda M."/>
            <person name="Hosokawa S."/>
            <person name="Ichikawa Y."/>
            <person name="Idonuma A."/>
            <person name="Iijima M."/>
            <person name="Ikeda M."/>
            <person name="Ikeno M."/>
            <person name="Ito K."/>
            <person name="Ito S."/>
            <person name="Ito T."/>
            <person name="Ito Y."/>
            <person name="Ito Y."/>
            <person name="Iwabuchi A."/>
            <person name="Kamiya K."/>
            <person name="Karasawa W."/>
            <person name="Kurita K."/>
            <person name="Katagiri S."/>
            <person name="Kikuta A."/>
            <person name="Kobayashi H."/>
            <person name="Kobayashi N."/>
            <person name="Machita K."/>
            <person name="Maehara T."/>
            <person name="Masukawa M."/>
            <person name="Mizubayashi T."/>
            <person name="Mukai Y."/>
            <person name="Nagasaki H."/>
            <person name="Nagata Y."/>
            <person name="Naito S."/>
            <person name="Nakashima M."/>
            <person name="Nakama Y."/>
            <person name="Nakamichi Y."/>
            <person name="Nakamura M."/>
            <person name="Meguro A."/>
            <person name="Negishi M."/>
            <person name="Ohta I."/>
            <person name="Ohta T."/>
            <person name="Okamoto M."/>
            <person name="Ono N."/>
            <person name="Saji S."/>
            <person name="Sakaguchi M."/>
            <person name="Sakai K."/>
            <person name="Shibata M."/>
            <person name="Shimokawa T."/>
            <person name="Song J."/>
            <person name="Takazaki Y."/>
            <person name="Terasawa K."/>
            <person name="Tsugane M."/>
            <person name="Tsuji K."/>
            <person name="Ueda S."/>
            <person name="Waki K."/>
            <person name="Yamagata H."/>
            <person name="Yamamoto M."/>
            <person name="Yamamoto S."/>
            <person name="Yamane H."/>
            <person name="Yoshiki S."/>
            <person name="Yoshihara R."/>
            <person name="Yukawa K."/>
            <person name="Zhong H."/>
            <person name="Yano M."/>
            <person name="Yuan Q."/>
            <person name="Ouyang S."/>
            <person name="Liu J."/>
            <person name="Jones K.M."/>
            <person name="Gansberger K."/>
            <person name="Moffat K."/>
            <person name="Hill J."/>
            <person name="Bera J."/>
            <person name="Fadrosh D."/>
            <person name="Jin S."/>
            <person name="Johri S."/>
            <person name="Kim M."/>
            <person name="Overton L."/>
            <person name="Reardon M."/>
            <person name="Tsitrin T."/>
            <person name="Vuong H."/>
            <person name="Weaver B."/>
            <person name="Ciecko A."/>
            <person name="Tallon L."/>
            <person name="Jackson J."/>
            <person name="Pai G."/>
            <person name="Aken S.V."/>
            <person name="Utterback T."/>
            <person name="Reidmuller S."/>
            <person name="Feldblyum T."/>
            <person name="Hsiao J."/>
            <person name="Zismann V."/>
            <person name="Iobst S."/>
            <person name="de Vazeille A.R."/>
            <person name="Buell C.R."/>
            <person name="Ying K."/>
            <person name="Li Y."/>
            <person name="Lu T."/>
            <person name="Huang Y."/>
            <person name="Zhao Q."/>
            <person name="Feng Q."/>
            <person name="Zhang L."/>
            <person name="Zhu J."/>
            <person name="Weng Q."/>
            <person name="Mu J."/>
            <person name="Lu Y."/>
            <person name="Fan D."/>
            <person name="Liu Y."/>
            <person name="Guan J."/>
            <person name="Zhang Y."/>
            <person name="Yu S."/>
            <person name="Liu X."/>
            <person name="Zhang Y."/>
            <person name="Hong G."/>
            <person name="Han B."/>
            <person name="Choisne N."/>
            <person name="Demange N."/>
            <person name="Orjeda G."/>
            <person name="Samain S."/>
            <person name="Cattolico L."/>
            <person name="Pelletier E."/>
            <person name="Couloux A."/>
            <person name="Segurens B."/>
            <person name="Wincker P."/>
            <person name="D'Hont A."/>
            <person name="Scarpelli C."/>
            <person name="Weissenbach J."/>
            <person name="Salanoubat M."/>
            <person name="Quetier F."/>
            <person name="Yu Y."/>
            <person name="Kim H.R."/>
            <person name="Rambo T."/>
            <person name="Currie J."/>
            <person name="Collura K."/>
            <person name="Luo M."/>
            <person name="Yang T."/>
            <person name="Ammiraju J.S.S."/>
            <person name="Engler F."/>
            <person name="Soderlund C."/>
            <person name="Wing R.A."/>
            <person name="Palmer L.E."/>
            <person name="de la Bastide M."/>
            <person name="Spiegel L."/>
            <person name="Nascimento L."/>
            <person name="Zutavern T."/>
            <person name="O'Shaughnessy A."/>
            <person name="Dike S."/>
            <person name="Dedhia N."/>
            <person name="Preston R."/>
            <person name="Balija V."/>
            <person name="McCombie W.R."/>
            <person name="Chow T."/>
            <person name="Chen H."/>
            <person name="Chung M."/>
            <person name="Chen C."/>
            <person name="Shaw J."/>
            <person name="Wu H."/>
            <person name="Hsiao K."/>
            <person name="Chao Y."/>
            <person name="Chu M."/>
            <person name="Cheng C."/>
            <person name="Hour A."/>
            <person name="Lee P."/>
            <person name="Lin S."/>
            <person name="Lin Y."/>
            <person name="Liou J."/>
            <person name="Liu S."/>
            <person name="Hsing Y."/>
            <person name="Raghuvanshi S."/>
            <person name="Mohanty A."/>
            <person name="Bharti A.K."/>
            <person name="Gaur A."/>
            <person name="Gupta V."/>
            <person name="Kumar D."/>
            <person name="Ravi V."/>
            <person name="Vij S."/>
            <person name="Kapur A."/>
            <person name="Khurana P."/>
            <person name="Khurana P."/>
            <person name="Khurana J.P."/>
            <person name="Tyagi A.K."/>
            <person name="Gaikwad K."/>
            <person name="Singh A."/>
            <person name="Dalal V."/>
            <person name="Srivastava S."/>
            <person name="Dixit A."/>
            <person name="Pal A.K."/>
            <person name="Ghazi I.A."/>
            <person name="Yadav M."/>
            <person name="Pandit A."/>
            <person name="Bhargava A."/>
            <person name="Sureshbabu K."/>
            <person name="Batra K."/>
            <person name="Sharma T.R."/>
            <person name="Mohapatra T."/>
            <person name="Singh N.K."/>
            <person name="Messing J."/>
            <person name="Nelson A.B."/>
            <person name="Fuks G."/>
            <person name="Kavchok S."/>
            <person name="Keizer G."/>
            <person name="Linton E."/>
            <person name="Llaca V."/>
            <person name="Song R."/>
            <person name="Tanyolac B."/>
            <person name="Young S."/>
            <person name="Ho-Il K."/>
            <person name="Hahn J.H."/>
            <person name="Sangsakoo G."/>
            <person name="Vanavichit A."/>
            <person name="de Mattos Luiz.A.T."/>
            <person name="Zimmer P.D."/>
            <person name="Malone G."/>
            <person name="Dellagostin O."/>
            <person name="de Oliveira A.C."/>
            <person name="Bevan M."/>
            <person name="Bancroft I."/>
            <person name="Minx P."/>
            <person name="Cordum H."/>
            <person name="Wilson R."/>
            <person name="Cheng Z."/>
            <person name="Jin W."/>
            <person name="Jiang J."/>
            <person name="Leong S.A."/>
            <person name="Iwama H."/>
            <person name="Gojobori T."/>
            <person name="Itoh T."/>
            <person name="Niimura Y."/>
            <person name="Fujii Y."/>
            <person name="Habara T."/>
            <person name="Sakai H."/>
            <person name="Sato Y."/>
            <person name="Wilson G."/>
            <person name="Kumar K."/>
            <person name="McCouch S."/>
            <person name="Juretic N."/>
            <person name="Hoen D."/>
            <person name="Wright S."/>
            <person name="Bruskiewich R."/>
            <person name="Bureau T."/>
            <person name="Miyao A."/>
            <person name="Hirochika H."/>
            <person name="Nishikawa T."/>
            <person name="Kadowaki K."/>
            <person name="Sugiura M."/>
            <person name="Burr B."/>
            <person name="Sasaki T."/>
        </authorList>
    </citation>
    <scope>NUCLEOTIDE SEQUENCE [LARGE SCALE GENOMIC DNA]</scope>
    <source>
        <strain evidence="3">cv. Nipponbare</strain>
    </source>
</reference>
<evidence type="ECO:0000313" key="2">
    <source>
        <dbReference type="EMBL" id="BAD26444.1"/>
    </source>
</evidence>
<name>Q6H4A5_ORYSJ</name>
<reference evidence="2" key="2">
    <citation type="submission" date="2002-11" db="EMBL/GenBank/DDBJ databases">
        <title>Oryza sativa nipponbare(GA3) genomic DNA, chromosome 9, BAC clone:OSJNBa0030K05.</title>
        <authorList>
            <person name="Sasaki T."/>
            <person name="Matsumoto T."/>
            <person name="Katayose Y."/>
        </authorList>
    </citation>
    <scope>NUCLEOTIDE SEQUENCE</scope>
</reference>
<proteinExistence type="predicted"/>
<dbReference type="AlphaFoldDB" id="Q6H4A5"/>
<organism evidence="2 3">
    <name type="scientific">Oryza sativa subsp. japonica</name>
    <name type="common">Rice</name>
    <dbReference type="NCBI Taxonomy" id="39947"/>
    <lineage>
        <taxon>Eukaryota</taxon>
        <taxon>Viridiplantae</taxon>
        <taxon>Streptophyta</taxon>
        <taxon>Embryophyta</taxon>
        <taxon>Tracheophyta</taxon>
        <taxon>Spermatophyta</taxon>
        <taxon>Magnoliopsida</taxon>
        <taxon>Liliopsida</taxon>
        <taxon>Poales</taxon>
        <taxon>Poaceae</taxon>
        <taxon>BOP clade</taxon>
        <taxon>Oryzoideae</taxon>
        <taxon>Oryzeae</taxon>
        <taxon>Oryzinae</taxon>
        <taxon>Oryza</taxon>
        <taxon>Oryza sativa</taxon>
    </lineage>
</organism>